<sequence length="70" mass="7939">MILRAFLLLTGFGFSVVGGVHIISYLNLMAAGKTFQEYVQFILYRIECQLFLVGLVFMLIAIFSSSKNQR</sequence>
<keyword evidence="1" id="KW-0472">Membrane</keyword>
<feature type="transmembrane region" description="Helical" evidence="1">
    <location>
        <begin position="42"/>
        <end position="63"/>
    </location>
</feature>
<dbReference type="EMBL" id="JAUSTT010000002">
    <property type="protein sequence ID" value="MDQ0174645.1"/>
    <property type="molecule type" value="Genomic_DNA"/>
</dbReference>
<comment type="caution">
    <text evidence="2">The sequence shown here is derived from an EMBL/GenBank/DDBJ whole genome shotgun (WGS) entry which is preliminary data.</text>
</comment>
<dbReference type="InterPro" id="IPR058887">
    <property type="entry name" value="YuzI-like"/>
</dbReference>
<keyword evidence="3" id="KW-1185">Reference proteome</keyword>
<dbReference type="Proteomes" id="UP001223586">
    <property type="component" value="Unassembled WGS sequence"/>
</dbReference>
<evidence type="ECO:0000256" key="1">
    <source>
        <dbReference type="SAM" id="Phobius"/>
    </source>
</evidence>
<feature type="transmembrane region" description="Helical" evidence="1">
    <location>
        <begin position="7"/>
        <end position="30"/>
    </location>
</feature>
<reference evidence="2 3" key="1">
    <citation type="submission" date="2023-07" db="EMBL/GenBank/DDBJ databases">
        <title>Genomic Encyclopedia of Type Strains, Phase IV (KMG-IV): sequencing the most valuable type-strain genomes for metagenomic binning, comparative biology and taxonomic classification.</title>
        <authorList>
            <person name="Goeker M."/>
        </authorList>
    </citation>
    <scope>NUCLEOTIDE SEQUENCE [LARGE SCALE GENOMIC DNA]</scope>
    <source>
        <strain evidence="2 3">DSM 23837</strain>
    </source>
</reference>
<protein>
    <submittedName>
        <fullName evidence="2">DMSO/TMAO reductase YedYZ heme-binding membrane subunit</fullName>
    </submittedName>
</protein>
<keyword evidence="1" id="KW-1133">Transmembrane helix</keyword>
<proteinExistence type="predicted"/>
<keyword evidence="1" id="KW-0812">Transmembrane</keyword>
<name>A0ABT9WPE7_9BACI</name>
<dbReference type="Pfam" id="PF26135">
    <property type="entry name" value="YuzI"/>
    <property type="match status" value="1"/>
</dbReference>
<dbReference type="RefSeq" id="WP_307226291.1">
    <property type="nucleotide sequence ID" value="NZ_JAUSTT010000002.1"/>
</dbReference>
<organism evidence="2 3">
    <name type="scientific">Bacillus chungangensis</name>
    <dbReference type="NCBI Taxonomy" id="587633"/>
    <lineage>
        <taxon>Bacteria</taxon>
        <taxon>Bacillati</taxon>
        <taxon>Bacillota</taxon>
        <taxon>Bacilli</taxon>
        <taxon>Bacillales</taxon>
        <taxon>Bacillaceae</taxon>
        <taxon>Bacillus</taxon>
    </lineage>
</organism>
<accession>A0ABT9WPE7</accession>
<evidence type="ECO:0000313" key="2">
    <source>
        <dbReference type="EMBL" id="MDQ0174645.1"/>
    </source>
</evidence>
<gene>
    <name evidence="2" type="ORF">J2S08_000478</name>
</gene>
<evidence type="ECO:0000313" key="3">
    <source>
        <dbReference type="Proteomes" id="UP001223586"/>
    </source>
</evidence>